<feature type="non-terminal residue" evidence="1">
    <location>
        <position position="1"/>
    </location>
</feature>
<dbReference type="EMBL" id="QJKJ01007495">
    <property type="protein sequence ID" value="RDX82995.1"/>
    <property type="molecule type" value="Genomic_DNA"/>
</dbReference>
<gene>
    <name evidence="1" type="ORF">CR513_36149</name>
</gene>
<evidence type="ECO:0008006" key="3">
    <source>
        <dbReference type="Google" id="ProtNLM"/>
    </source>
</evidence>
<dbReference type="SUPFAM" id="SSF53098">
    <property type="entry name" value="Ribonuclease H-like"/>
    <property type="match status" value="1"/>
</dbReference>
<dbReference type="InterPro" id="IPR039537">
    <property type="entry name" value="Retrotran_Ty1/copia-like"/>
</dbReference>
<dbReference type="InterPro" id="IPR012337">
    <property type="entry name" value="RNaseH-like_sf"/>
</dbReference>
<protein>
    <recommendedName>
        <fullName evidence="3">Integrase catalytic domain-containing protein</fullName>
    </recommendedName>
</protein>
<evidence type="ECO:0000313" key="1">
    <source>
        <dbReference type="EMBL" id="RDX82995.1"/>
    </source>
</evidence>
<dbReference type="PANTHER" id="PTHR42648">
    <property type="entry name" value="TRANSPOSASE, PUTATIVE-RELATED"/>
    <property type="match status" value="1"/>
</dbReference>
<keyword evidence="2" id="KW-1185">Reference proteome</keyword>
<proteinExistence type="predicted"/>
<dbReference type="Gene3D" id="3.30.420.10">
    <property type="entry name" value="Ribonuclease H-like superfamily/Ribonuclease H"/>
    <property type="match status" value="1"/>
</dbReference>
<reference evidence="1" key="1">
    <citation type="submission" date="2018-05" db="EMBL/GenBank/DDBJ databases">
        <title>Draft genome of Mucuna pruriens seed.</title>
        <authorList>
            <person name="Nnadi N.E."/>
            <person name="Vos R."/>
            <person name="Hasami M.H."/>
            <person name="Devisetty U.K."/>
            <person name="Aguiy J.C."/>
        </authorList>
    </citation>
    <scope>NUCLEOTIDE SEQUENCE [LARGE SCALE GENOMIC DNA]</scope>
    <source>
        <strain evidence="1">JCA_2017</strain>
    </source>
</reference>
<organism evidence="1 2">
    <name type="scientific">Mucuna pruriens</name>
    <name type="common">Velvet bean</name>
    <name type="synonym">Dolichos pruriens</name>
    <dbReference type="NCBI Taxonomy" id="157652"/>
    <lineage>
        <taxon>Eukaryota</taxon>
        <taxon>Viridiplantae</taxon>
        <taxon>Streptophyta</taxon>
        <taxon>Embryophyta</taxon>
        <taxon>Tracheophyta</taxon>
        <taxon>Spermatophyta</taxon>
        <taxon>Magnoliopsida</taxon>
        <taxon>eudicotyledons</taxon>
        <taxon>Gunneridae</taxon>
        <taxon>Pentapetalae</taxon>
        <taxon>rosids</taxon>
        <taxon>fabids</taxon>
        <taxon>Fabales</taxon>
        <taxon>Fabaceae</taxon>
        <taxon>Papilionoideae</taxon>
        <taxon>50 kb inversion clade</taxon>
        <taxon>NPAAA clade</taxon>
        <taxon>indigoferoid/millettioid clade</taxon>
        <taxon>Phaseoleae</taxon>
        <taxon>Mucuna</taxon>
    </lineage>
</organism>
<evidence type="ECO:0000313" key="2">
    <source>
        <dbReference type="Proteomes" id="UP000257109"/>
    </source>
</evidence>
<accession>A0A371FXE8</accession>
<comment type="caution">
    <text evidence="1">The sequence shown here is derived from an EMBL/GenBank/DDBJ whole genome shotgun (WGS) entry which is preliminary data.</text>
</comment>
<dbReference type="AlphaFoldDB" id="A0A371FXE8"/>
<dbReference type="PANTHER" id="PTHR42648:SF18">
    <property type="entry name" value="RETROTRANSPOSON, UNCLASSIFIED-LIKE PROTEIN"/>
    <property type="match status" value="1"/>
</dbReference>
<name>A0A371FXE8_MUCPR</name>
<dbReference type="InterPro" id="IPR036397">
    <property type="entry name" value="RNaseH_sf"/>
</dbReference>
<sequence length="83" mass="9530">MVAGLPNFPIPMKVCEECYWKTTKTFVEKSKALIIFKNFKAMVKQEARCPIQVLLTDCGGEYTSHEFAKFCNTHDIKHQLTTT</sequence>
<dbReference type="Proteomes" id="UP000257109">
    <property type="component" value="Unassembled WGS sequence"/>
</dbReference>
<dbReference type="GO" id="GO:0003676">
    <property type="term" value="F:nucleic acid binding"/>
    <property type="evidence" value="ECO:0007669"/>
    <property type="project" value="InterPro"/>
</dbReference>